<accession>A0A0F9A5I4</accession>
<reference evidence="1" key="1">
    <citation type="journal article" date="2015" name="Nature">
        <title>Complex archaea that bridge the gap between prokaryotes and eukaryotes.</title>
        <authorList>
            <person name="Spang A."/>
            <person name="Saw J.H."/>
            <person name="Jorgensen S.L."/>
            <person name="Zaremba-Niedzwiedzka K."/>
            <person name="Martijn J."/>
            <person name="Lind A.E."/>
            <person name="van Eijk R."/>
            <person name="Schleper C."/>
            <person name="Guy L."/>
            <person name="Ettema T.J."/>
        </authorList>
    </citation>
    <scope>NUCLEOTIDE SEQUENCE</scope>
</reference>
<dbReference type="EMBL" id="LAZR01044408">
    <property type="protein sequence ID" value="KKL04720.1"/>
    <property type="molecule type" value="Genomic_DNA"/>
</dbReference>
<proteinExistence type="predicted"/>
<evidence type="ECO:0000313" key="1">
    <source>
        <dbReference type="EMBL" id="KKL04720.1"/>
    </source>
</evidence>
<organism evidence="1">
    <name type="scientific">marine sediment metagenome</name>
    <dbReference type="NCBI Taxonomy" id="412755"/>
    <lineage>
        <taxon>unclassified sequences</taxon>
        <taxon>metagenomes</taxon>
        <taxon>ecological metagenomes</taxon>
    </lineage>
</organism>
<gene>
    <name evidence="1" type="ORF">LCGC14_2613230</name>
</gene>
<dbReference type="AlphaFoldDB" id="A0A0F9A5I4"/>
<comment type="caution">
    <text evidence="1">The sequence shown here is derived from an EMBL/GenBank/DDBJ whole genome shotgun (WGS) entry which is preliminary data.</text>
</comment>
<sequence>MKTFIVQLKDDDSSDFDLLAIVEADNESDAVSKLAAVNEFDPGLTDEYQIHQLDELTSLFYM</sequence>
<protein>
    <submittedName>
        <fullName evidence="1">Uncharacterized protein</fullName>
    </submittedName>
</protein>
<name>A0A0F9A5I4_9ZZZZ</name>